<feature type="transmembrane region" description="Helical" evidence="2">
    <location>
        <begin position="48"/>
        <end position="69"/>
    </location>
</feature>
<feature type="region of interest" description="Disordered" evidence="1">
    <location>
        <begin position="266"/>
        <end position="292"/>
    </location>
</feature>
<dbReference type="RefSeq" id="WP_090195187.1">
    <property type="nucleotide sequence ID" value="NZ_FOYP01000001.1"/>
</dbReference>
<feature type="transmembrane region" description="Helical" evidence="2">
    <location>
        <begin position="12"/>
        <end position="42"/>
    </location>
</feature>
<accession>A0A1I6FP89</accession>
<feature type="compositionally biased region" description="Basic and acidic residues" evidence="1">
    <location>
        <begin position="266"/>
        <end position="284"/>
    </location>
</feature>
<gene>
    <name evidence="3" type="ORF">SAMN04488005_0168</name>
</gene>
<name>A0A1I6FP89_9RHOB</name>
<keyword evidence="2" id="KW-1133">Transmembrane helix</keyword>
<keyword evidence="2" id="KW-0472">Membrane</keyword>
<reference evidence="4" key="1">
    <citation type="submission" date="2016-10" db="EMBL/GenBank/DDBJ databases">
        <authorList>
            <person name="Varghese N."/>
            <person name="Submissions S."/>
        </authorList>
    </citation>
    <scope>NUCLEOTIDE SEQUENCE [LARGE SCALE GENOMIC DNA]</scope>
    <source>
        <strain evidence="4">DSM 26879</strain>
    </source>
</reference>
<evidence type="ECO:0000256" key="1">
    <source>
        <dbReference type="SAM" id="MobiDB-lite"/>
    </source>
</evidence>
<sequence>MLVVRSFLFSFSILWRLCLVAPFLVVIFAIIGFIAALFLSVIALISPLIGGLIVISAGFAISSIFPIMLGARLGFQAMRVDAFHGYGKMFLFAMIYGFVEALAAGIIGGVAAVCITFFVGGFDMTMQGSAGLTFIIVTYVLIAGLRSVMLVPIAGAALGRDANGQLHTPFYGVGARGMALWVITICAMLLGLLGMAVFAYLSLSANTALANNLASWDPSDMVPTTFSWEAVAFIVGIYVISLWVFSWQAAAGVLVYLDQRDAFNERNTPKHSEEDRAAARDLWRQRMPPGGH</sequence>
<evidence type="ECO:0000313" key="3">
    <source>
        <dbReference type="EMBL" id="SFR31755.1"/>
    </source>
</evidence>
<feature type="transmembrane region" description="Helical" evidence="2">
    <location>
        <begin position="179"/>
        <end position="203"/>
    </location>
</feature>
<protein>
    <recommendedName>
        <fullName evidence="5">Membrane domain of glycerophosphoryl diester phosphodiesterase</fullName>
    </recommendedName>
</protein>
<organism evidence="3 4">
    <name type="scientific">Yoonia tamlensis</name>
    <dbReference type="NCBI Taxonomy" id="390270"/>
    <lineage>
        <taxon>Bacteria</taxon>
        <taxon>Pseudomonadati</taxon>
        <taxon>Pseudomonadota</taxon>
        <taxon>Alphaproteobacteria</taxon>
        <taxon>Rhodobacterales</taxon>
        <taxon>Paracoccaceae</taxon>
        <taxon>Yoonia</taxon>
    </lineage>
</organism>
<keyword evidence="4" id="KW-1185">Reference proteome</keyword>
<dbReference type="AlphaFoldDB" id="A0A1I6FP89"/>
<feature type="transmembrane region" description="Helical" evidence="2">
    <location>
        <begin position="90"/>
        <end position="119"/>
    </location>
</feature>
<feature type="transmembrane region" description="Helical" evidence="2">
    <location>
        <begin position="230"/>
        <end position="257"/>
    </location>
</feature>
<dbReference type="EMBL" id="FOYP01000001">
    <property type="protein sequence ID" value="SFR31755.1"/>
    <property type="molecule type" value="Genomic_DNA"/>
</dbReference>
<feature type="transmembrane region" description="Helical" evidence="2">
    <location>
        <begin position="131"/>
        <end position="158"/>
    </location>
</feature>
<proteinExistence type="predicted"/>
<evidence type="ECO:0000313" key="4">
    <source>
        <dbReference type="Proteomes" id="UP000199478"/>
    </source>
</evidence>
<evidence type="ECO:0000256" key="2">
    <source>
        <dbReference type="SAM" id="Phobius"/>
    </source>
</evidence>
<evidence type="ECO:0008006" key="5">
    <source>
        <dbReference type="Google" id="ProtNLM"/>
    </source>
</evidence>
<dbReference type="OrthoDB" id="7858956at2"/>
<keyword evidence="2" id="KW-0812">Transmembrane</keyword>
<dbReference type="Proteomes" id="UP000199478">
    <property type="component" value="Unassembled WGS sequence"/>
</dbReference>